<evidence type="ECO:0000313" key="2">
    <source>
        <dbReference type="EnsemblPlants" id="Zm00001eb313150_P001"/>
    </source>
</evidence>
<reference evidence="3" key="1">
    <citation type="submission" date="2015-12" db="EMBL/GenBank/DDBJ databases">
        <title>Update maize B73 reference genome by single molecule sequencing technologies.</title>
        <authorList>
            <consortium name="Maize Genome Sequencing Project"/>
            <person name="Ware D."/>
        </authorList>
    </citation>
    <scope>NUCLEOTIDE SEQUENCE [LARGE SCALE GENOMIC DNA]</scope>
    <source>
        <strain evidence="3">cv. B73</strain>
    </source>
</reference>
<dbReference type="InParanoid" id="A0A804QBN5"/>
<name>A0A804QBN5_MAIZE</name>
<organism evidence="2 3">
    <name type="scientific">Zea mays</name>
    <name type="common">Maize</name>
    <dbReference type="NCBI Taxonomy" id="4577"/>
    <lineage>
        <taxon>Eukaryota</taxon>
        <taxon>Viridiplantae</taxon>
        <taxon>Streptophyta</taxon>
        <taxon>Embryophyta</taxon>
        <taxon>Tracheophyta</taxon>
        <taxon>Spermatophyta</taxon>
        <taxon>Magnoliopsida</taxon>
        <taxon>Liliopsida</taxon>
        <taxon>Poales</taxon>
        <taxon>Poaceae</taxon>
        <taxon>PACMAD clade</taxon>
        <taxon>Panicoideae</taxon>
        <taxon>Andropogonodae</taxon>
        <taxon>Andropogoneae</taxon>
        <taxon>Tripsacinae</taxon>
        <taxon>Zea</taxon>
    </lineage>
</organism>
<reference evidence="2" key="3">
    <citation type="submission" date="2021-05" db="UniProtKB">
        <authorList>
            <consortium name="EnsemblPlants"/>
        </authorList>
    </citation>
    <scope>IDENTIFICATION</scope>
    <source>
        <strain evidence="2">cv. B73</strain>
    </source>
</reference>
<sequence length="183" mass="20168">MRCVPAVVLAPLRVEGGRPHDHTRQGHAPARRHPPDPPSRSLAMAPSIRARSPCLRSPNSIPSLSVVVSPIWMGEETSSNKEATGIALSTVEELIVKVVQLFVVVAWEIAHALHAWRSLFEFPCSTIRFPTRCRCMKRNEGKPSPGYLHPLQATNIRDTELFGVHVYGTDLDVEILNAKIAAT</sequence>
<evidence type="ECO:0000313" key="3">
    <source>
        <dbReference type="Proteomes" id="UP000007305"/>
    </source>
</evidence>
<evidence type="ECO:0000256" key="1">
    <source>
        <dbReference type="SAM" id="MobiDB-lite"/>
    </source>
</evidence>
<proteinExistence type="predicted"/>
<dbReference type="EnsemblPlants" id="Zm00001eb313150_T001">
    <property type="protein sequence ID" value="Zm00001eb313150_P001"/>
    <property type="gene ID" value="Zm00001eb313150"/>
</dbReference>
<protein>
    <submittedName>
        <fullName evidence="2">Uncharacterized protein</fullName>
    </submittedName>
</protein>
<dbReference type="Proteomes" id="UP000007305">
    <property type="component" value="Chromosome 7"/>
</dbReference>
<dbReference type="Gramene" id="Zm00001eb313150_T001">
    <property type="protein sequence ID" value="Zm00001eb313150_P001"/>
    <property type="gene ID" value="Zm00001eb313150"/>
</dbReference>
<feature type="compositionally biased region" description="Basic and acidic residues" evidence="1">
    <location>
        <begin position="15"/>
        <end position="24"/>
    </location>
</feature>
<keyword evidence="3" id="KW-1185">Reference proteome</keyword>
<accession>A0A804QBN5</accession>
<feature type="region of interest" description="Disordered" evidence="1">
    <location>
        <begin position="14"/>
        <end position="42"/>
    </location>
</feature>
<dbReference type="AlphaFoldDB" id="A0A804QBN5"/>
<reference evidence="2" key="2">
    <citation type="submission" date="2019-07" db="EMBL/GenBank/DDBJ databases">
        <authorList>
            <person name="Seetharam A."/>
            <person name="Woodhouse M."/>
            <person name="Cannon E."/>
        </authorList>
    </citation>
    <scope>NUCLEOTIDE SEQUENCE [LARGE SCALE GENOMIC DNA]</scope>
    <source>
        <strain evidence="2">cv. B73</strain>
    </source>
</reference>